<dbReference type="AlphaFoldDB" id="A0A939IYK8"/>
<dbReference type="Gene3D" id="2.40.420.20">
    <property type="match status" value="1"/>
</dbReference>
<keyword evidence="2" id="KW-0472">Membrane</keyword>
<dbReference type="EMBL" id="JAEKJZ010000001">
    <property type="protein sequence ID" value="MBN9669086.1"/>
    <property type="molecule type" value="Genomic_DNA"/>
</dbReference>
<dbReference type="Gene3D" id="2.40.50.100">
    <property type="match status" value="1"/>
</dbReference>
<dbReference type="RefSeq" id="WP_207138677.1">
    <property type="nucleotide sequence ID" value="NZ_JAEKJZ010000001.1"/>
</dbReference>
<sequence>MSLLRKALLIPPVLAGIAVLYYAIGERKAPERSKIAEAATVVRVVTVNPQAFVPRVIGYGTVEPARTLNAIAQVSGRVSYINPDFKRGDFVSRGDTLIRLLPEDYELAIAEAQTDIASADVDLEELEITLQAQKKTLEIAKSVLDLEKRDLERQKTLLDRNVSTNQSVETQEAAVLQQQTQVQDLENEIALYPVKRKALAQARRKSEVQLETATLNLARTEIRAPFDARVAAVDVEIDEFVAAGQSFGKLDGIDAADINVQISPAQMAGFADLAFADRSGGEKSLSSARRSLESLSATVRVGLGGKTATREARVKRVSDTVDPDTRSVGLIVTVDEPYTDVEPGIRPPLVKGMFAEVLLSAPAVPDRTVLPRNAIVNGRIMTVTQDSRLVLSDVEIVYQFEDLVVLRDPLPAGTRVVVSDVSPVIEGMLLTPVEDEKMDKSLSAMSGPEGGALQ</sequence>
<gene>
    <name evidence="3" type="ORF">JF539_01975</name>
</gene>
<feature type="transmembrane region" description="Helical" evidence="2">
    <location>
        <begin position="7"/>
        <end position="24"/>
    </location>
</feature>
<dbReference type="Gene3D" id="2.40.30.170">
    <property type="match status" value="1"/>
</dbReference>
<dbReference type="Gene3D" id="1.10.287.470">
    <property type="entry name" value="Helix hairpin bin"/>
    <property type="match status" value="1"/>
</dbReference>
<dbReference type="GO" id="GO:1990281">
    <property type="term" value="C:efflux pump complex"/>
    <property type="evidence" value="ECO:0007669"/>
    <property type="project" value="TreeGrafter"/>
</dbReference>
<keyword evidence="2" id="KW-1133">Transmembrane helix</keyword>
<name>A0A939IYK8_9HYPH</name>
<evidence type="ECO:0000313" key="4">
    <source>
        <dbReference type="Proteomes" id="UP000664096"/>
    </source>
</evidence>
<evidence type="ECO:0000256" key="1">
    <source>
        <dbReference type="SAM" id="Coils"/>
    </source>
</evidence>
<comment type="caution">
    <text evidence="3">The sequence shown here is derived from an EMBL/GenBank/DDBJ whole genome shotgun (WGS) entry which is preliminary data.</text>
</comment>
<dbReference type="Proteomes" id="UP000664096">
    <property type="component" value="Unassembled WGS sequence"/>
</dbReference>
<feature type="coiled-coil region" evidence="1">
    <location>
        <begin position="109"/>
        <end position="188"/>
    </location>
</feature>
<dbReference type="GO" id="GO:0015562">
    <property type="term" value="F:efflux transmembrane transporter activity"/>
    <property type="evidence" value="ECO:0007669"/>
    <property type="project" value="TreeGrafter"/>
</dbReference>
<keyword evidence="1" id="KW-0175">Coiled coil</keyword>
<evidence type="ECO:0000313" key="3">
    <source>
        <dbReference type="EMBL" id="MBN9669086.1"/>
    </source>
</evidence>
<accession>A0A939IYK8</accession>
<evidence type="ECO:0000256" key="2">
    <source>
        <dbReference type="SAM" id="Phobius"/>
    </source>
</evidence>
<protein>
    <submittedName>
        <fullName evidence="3">Biotin/lipoyl-binding protein</fullName>
    </submittedName>
</protein>
<organism evidence="3 4">
    <name type="scientific">Roseibium aggregatum</name>
    <dbReference type="NCBI Taxonomy" id="187304"/>
    <lineage>
        <taxon>Bacteria</taxon>
        <taxon>Pseudomonadati</taxon>
        <taxon>Pseudomonadota</taxon>
        <taxon>Alphaproteobacteria</taxon>
        <taxon>Hyphomicrobiales</taxon>
        <taxon>Stappiaceae</taxon>
        <taxon>Roseibium</taxon>
    </lineage>
</organism>
<proteinExistence type="predicted"/>
<reference evidence="3" key="1">
    <citation type="submission" date="2020-12" db="EMBL/GenBank/DDBJ databases">
        <title>Oil enriched cultivation method for isolating marine PHA-producing bacteria.</title>
        <authorList>
            <person name="Zheng W."/>
            <person name="Yu S."/>
            <person name="Huang Y."/>
        </authorList>
    </citation>
    <scope>NUCLEOTIDE SEQUENCE</scope>
    <source>
        <strain evidence="3">SY-2-12</strain>
    </source>
</reference>
<dbReference type="SUPFAM" id="SSF111369">
    <property type="entry name" value="HlyD-like secretion proteins"/>
    <property type="match status" value="2"/>
</dbReference>
<dbReference type="PANTHER" id="PTHR30469">
    <property type="entry name" value="MULTIDRUG RESISTANCE PROTEIN MDTA"/>
    <property type="match status" value="1"/>
</dbReference>
<keyword evidence="2" id="KW-0812">Transmembrane</keyword>